<feature type="compositionally biased region" description="Acidic residues" evidence="2">
    <location>
        <begin position="561"/>
        <end position="575"/>
    </location>
</feature>
<dbReference type="Pfam" id="PF13514">
    <property type="entry name" value="AAA_27"/>
    <property type="match status" value="1"/>
</dbReference>
<evidence type="ECO:0000259" key="3">
    <source>
        <dbReference type="Pfam" id="PF13514"/>
    </source>
</evidence>
<organism evidence="4 5">
    <name type="scientific">Kaustia mangrovi</name>
    <dbReference type="NCBI Taxonomy" id="2593653"/>
    <lineage>
        <taxon>Bacteria</taxon>
        <taxon>Pseudomonadati</taxon>
        <taxon>Pseudomonadota</taxon>
        <taxon>Alphaproteobacteria</taxon>
        <taxon>Hyphomicrobiales</taxon>
        <taxon>Parvibaculaceae</taxon>
        <taxon>Kaustia</taxon>
    </lineage>
</organism>
<sequence>MRLRRLDLLRYGHFTDRSFDLPSGDRDLHIVFGPNEAGKSTALTAIEDLLFGIPMKSPHNFLHDYASMRIGAVLETGGDALELVRRKGNKDTLLGPDGAPLAGGDGALDPYLAGADRAFFERMFSLDHIRLQAGGREILDARDDVGQMLFAAGAGIAGLRERLGELEEEAAGLWGKRRAGHRKFYQASDRLDAARAALREETLTAARWQELKRTFEEADAAYETIDTAFRETSAERNRLNRVRRVLRDVRRRQELDTELAGLEDAPLLPQDAGETVAAAEREDATAAARIATLREQLRQAEETLEGLAIDDRVLARADDIRQLHERRIEVRREKADLPKREAELAHALDALRAAAGELGWSETDPEALIARIPSRTGIAAVRELLTQKGEREADVANRTRALREARVERDGLRERFEGMGAPADVSRLALLVRTIREQGDLDGHVRGAEKAVRDGEALVRRRLSALTPAVADEGALAEAPVPSRATVRDHRDRTHALTQTLRDTRREIASAERERDAAQAAFERTLHDEQVVTPEDLAEARARRDTLWALVKRKHVTGEPVPEEADPNSDGDMDDPAAAFEPALARADDLADRRFDHAEAAGRLAETKRTIEAQDTALEQLRASEAELADELDRLSADWAALWEAAPADPLAADAMLDWLEARKAVLEAVAERDAAARALEAARDEAGTARQALLGELAALGVETGALENDGLSLVLERAAQEQRDREAEAARKAALEEEIRKADGAVARHERDLEEAAGALEAWRERWTAALGEIGLAPDTAPEAVGAQIDTVDDMREAAKDVRTLKHDRIDKIRRDLADFETVVGELVADVAENLAGEPAEEAVLALEKRLADAELAREKHESASGNRKALAGEISKLEDDRRERAAAVDRLKQAAGVETAEALKDAIARSELKRKRGDERQELVDRLHAEGDGKSLEELERECEGIAIDEVVARDASIETELADLRARQSEAAEERSRARDAFQAVGGGDAAAQAAANRQEALAELGDIAERYVRVKTSALLLEWAIDRYRREKQAPLLKRAGALFQTMTGGSFSGLEVAFDDQDSAHLTGMRPGGGEAVPVSGMSTGTADQLYLALRIAAIEDYLDRAEALPFVADDLFINFDDDRAAAGFRLLAELAGKTQVLFFTHHRHLVDIARATLGGAVNLIALHEDESAGA</sequence>
<dbReference type="RefSeq" id="WP_213164185.1">
    <property type="nucleotide sequence ID" value="NZ_CP058214.1"/>
</dbReference>
<dbReference type="Gene3D" id="3.40.50.300">
    <property type="entry name" value="P-loop containing nucleotide triphosphate hydrolases"/>
    <property type="match status" value="2"/>
</dbReference>
<dbReference type="PANTHER" id="PTHR41259:SF1">
    <property type="entry name" value="DOUBLE-STRAND BREAK REPAIR RAD50 ATPASE, PUTATIVE-RELATED"/>
    <property type="match status" value="1"/>
</dbReference>
<evidence type="ECO:0000313" key="5">
    <source>
        <dbReference type="Proteomes" id="UP000593594"/>
    </source>
</evidence>
<feature type="domain" description="YhaN AAA" evidence="3">
    <location>
        <begin position="1"/>
        <end position="208"/>
    </location>
</feature>
<name>A0A7S8HBU5_9HYPH</name>
<evidence type="ECO:0000256" key="1">
    <source>
        <dbReference type="SAM" id="Coils"/>
    </source>
</evidence>
<dbReference type="KEGG" id="kmn:HW532_09735"/>
<dbReference type="InterPro" id="IPR027417">
    <property type="entry name" value="P-loop_NTPase"/>
</dbReference>
<dbReference type="PANTHER" id="PTHR41259">
    <property type="entry name" value="DOUBLE-STRAND BREAK REPAIR RAD50 ATPASE, PUTATIVE-RELATED"/>
    <property type="match status" value="1"/>
</dbReference>
<evidence type="ECO:0000256" key="2">
    <source>
        <dbReference type="SAM" id="MobiDB-lite"/>
    </source>
</evidence>
<accession>A0A7S8HBU5</accession>
<dbReference type="EMBL" id="CP058214">
    <property type="protein sequence ID" value="QPC42945.1"/>
    <property type="molecule type" value="Genomic_DNA"/>
</dbReference>
<gene>
    <name evidence="4" type="ORF">HW532_09735</name>
</gene>
<feature type="region of interest" description="Disordered" evidence="2">
    <location>
        <begin position="558"/>
        <end position="577"/>
    </location>
</feature>
<feature type="coiled-coil region" evidence="1">
    <location>
        <begin position="283"/>
        <end position="310"/>
    </location>
</feature>
<feature type="coiled-coil region" evidence="1">
    <location>
        <begin position="720"/>
        <end position="768"/>
    </location>
</feature>
<protein>
    <submittedName>
        <fullName evidence="4">AAA family ATPase</fullName>
    </submittedName>
</protein>
<dbReference type="InterPro" id="IPR038734">
    <property type="entry name" value="YhaN_AAA"/>
</dbReference>
<dbReference type="Proteomes" id="UP000593594">
    <property type="component" value="Chromosome"/>
</dbReference>
<dbReference type="AlphaFoldDB" id="A0A7S8HBU5"/>
<keyword evidence="5" id="KW-1185">Reference proteome</keyword>
<reference evidence="4 5" key="1">
    <citation type="submission" date="2020-06" db="EMBL/GenBank/DDBJ databases">
        <title>Genome sequence of 2 isolates from Red Sea Mangroves.</title>
        <authorList>
            <person name="Sefrji F."/>
            <person name="Michoud G."/>
            <person name="Merlino G."/>
            <person name="Daffonchio D."/>
        </authorList>
    </citation>
    <scope>NUCLEOTIDE SEQUENCE [LARGE SCALE GENOMIC DNA]</scope>
    <source>
        <strain evidence="4 5">R1DC25</strain>
    </source>
</reference>
<keyword evidence="1" id="KW-0175">Coiled coil</keyword>
<evidence type="ECO:0000313" key="4">
    <source>
        <dbReference type="EMBL" id="QPC42945.1"/>
    </source>
</evidence>
<feature type="coiled-coil region" evidence="1">
    <location>
        <begin position="604"/>
        <end position="638"/>
    </location>
</feature>
<feature type="coiled-coil region" evidence="1">
    <location>
        <begin position="846"/>
        <end position="897"/>
    </location>
</feature>
<feature type="coiled-coil region" evidence="1">
    <location>
        <begin position="494"/>
        <end position="528"/>
    </location>
</feature>
<proteinExistence type="predicted"/>
<dbReference type="SUPFAM" id="SSF52540">
    <property type="entry name" value="P-loop containing nucleoside triphosphate hydrolases"/>
    <property type="match status" value="1"/>
</dbReference>